<dbReference type="Pfam" id="PF07690">
    <property type="entry name" value="MFS_1"/>
    <property type="match status" value="1"/>
</dbReference>
<keyword evidence="1 4" id="KW-0812">Transmembrane</keyword>
<feature type="transmembrane region" description="Helical" evidence="4">
    <location>
        <begin position="332"/>
        <end position="355"/>
    </location>
</feature>
<dbReference type="InterPro" id="IPR036259">
    <property type="entry name" value="MFS_trans_sf"/>
</dbReference>
<dbReference type="Gene3D" id="1.20.1250.20">
    <property type="entry name" value="MFS general substrate transporter like domains"/>
    <property type="match status" value="2"/>
</dbReference>
<feature type="transmembrane region" description="Helical" evidence="4">
    <location>
        <begin position="203"/>
        <end position="226"/>
    </location>
</feature>
<keyword evidence="2 4" id="KW-1133">Transmembrane helix</keyword>
<organism evidence="6 7">
    <name type="scientific">Borborobacter arsenicus</name>
    <dbReference type="NCBI Taxonomy" id="1851146"/>
    <lineage>
        <taxon>Bacteria</taxon>
        <taxon>Pseudomonadati</taxon>
        <taxon>Pseudomonadota</taxon>
        <taxon>Alphaproteobacteria</taxon>
        <taxon>Hyphomicrobiales</taxon>
        <taxon>Phyllobacteriaceae</taxon>
        <taxon>Borborobacter</taxon>
    </lineage>
</organism>
<accession>A0A432VBK7</accession>
<reference evidence="6 7" key="1">
    <citation type="submission" date="2018-11" db="EMBL/GenBank/DDBJ databases">
        <title>Pseudaminobacter arsenicus sp. nov., an arsenic-resistant bacterium isolated from arsenic-rich aquifers.</title>
        <authorList>
            <person name="Mu Y."/>
        </authorList>
    </citation>
    <scope>NUCLEOTIDE SEQUENCE [LARGE SCALE GENOMIC DNA]</scope>
    <source>
        <strain evidence="6 7">CB3</strain>
    </source>
</reference>
<feature type="transmembrane region" description="Helical" evidence="4">
    <location>
        <begin position="367"/>
        <end position="386"/>
    </location>
</feature>
<name>A0A432VBK7_9HYPH</name>
<feature type="transmembrane region" description="Helical" evidence="4">
    <location>
        <begin position="301"/>
        <end position="320"/>
    </location>
</feature>
<feature type="transmembrane region" description="Helical" evidence="4">
    <location>
        <begin position="275"/>
        <end position="295"/>
    </location>
</feature>
<feature type="transmembrane region" description="Helical" evidence="4">
    <location>
        <begin position="77"/>
        <end position="96"/>
    </location>
</feature>
<dbReference type="GO" id="GO:0022857">
    <property type="term" value="F:transmembrane transporter activity"/>
    <property type="evidence" value="ECO:0007669"/>
    <property type="project" value="InterPro"/>
</dbReference>
<dbReference type="InterPro" id="IPR020846">
    <property type="entry name" value="MFS_dom"/>
</dbReference>
<comment type="caution">
    <text evidence="6">The sequence shown here is derived from an EMBL/GenBank/DDBJ whole genome shotgun (WGS) entry which is preliminary data.</text>
</comment>
<feature type="transmembrane region" description="Helical" evidence="4">
    <location>
        <begin position="163"/>
        <end position="182"/>
    </location>
</feature>
<evidence type="ECO:0000256" key="2">
    <source>
        <dbReference type="ARBA" id="ARBA00022989"/>
    </source>
</evidence>
<protein>
    <submittedName>
        <fullName evidence="6">MFS transporter</fullName>
    </submittedName>
</protein>
<dbReference type="Proteomes" id="UP000281647">
    <property type="component" value="Unassembled WGS sequence"/>
</dbReference>
<evidence type="ECO:0000256" key="4">
    <source>
        <dbReference type="SAM" id="Phobius"/>
    </source>
</evidence>
<gene>
    <name evidence="6" type="ORF">EET67_00810</name>
</gene>
<evidence type="ECO:0000256" key="3">
    <source>
        <dbReference type="ARBA" id="ARBA00023136"/>
    </source>
</evidence>
<keyword evidence="7" id="KW-1185">Reference proteome</keyword>
<dbReference type="SUPFAM" id="SSF103473">
    <property type="entry name" value="MFS general substrate transporter"/>
    <property type="match status" value="1"/>
</dbReference>
<dbReference type="PANTHER" id="PTHR23521">
    <property type="entry name" value="TRANSPORTER MFS SUPERFAMILY"/>
    <property type="match status" value="1"/>
</dbReference>
<feature type="domain" description="Major facilitator superfamily (MFS) profile" evidence="5">
    <location>
        <begin position="9"/>
        <end position="391"/>
    </location>
</feature>
<proteinExistence type="predicted"/>
<feature type="transmembrane region" description="Helical" evidence="4">
    <location>
        <begin position="246"/>
        <end position="268"/>
    </location>
</feature>
<evidence type="ECO:0000313" key="7">
    <source>
        <dbReference type="Proteomes" id="UP000281647"/>
    </source>
</evidence>
<dbReference type="EMBL" id="RKST01000001">
    <property type="protein sequence ID" value="RUM99483.1"/>
    <property type="molecule type" value="Genomic_DNA"/>
</dbReference>
<keyword evidence="3 4" id="KW-0472">Membrane</keyword>
<dbReference type="GO" id="GO:0005886">
    <property type="term" value="C:plasma membrane"/>
    <property type="evidence" value="ECO:0007669"/>
    <property type="project" value="TreeGrafter"/>
</dbReference>
<evidence type="ECO:0000256" key="1">
    <source>
        <dbReference type="ARBA" id="ARBA00022692"/>
    </source>
</evidence>
<feature type="transmembrane region" description="Helical" evidence="4">
    <location>
        <begin position="102"/>
        <end position="120"/>
    </location>
</feature>
<sequence length="400" mass="42371">MRAMRRWQALAMTSLAVVLTLSTWFSVTAVAPEISRALSLSLAQMSWLTNAVQGGFVVGALIASFFALMDVWPMKRLLVIGTLCAGLANGIILFDIGPTGVAFARFATGASLALVYPTAMKYIGTWFVTGRGLAMGVVVGALTMGSAFPHLVRAIGVGFDWRFVIGATSLICLVAAAIFMALKDGPNQFKSAKFELGHLKRIVRNRAVMLANFGYFGHMWELYALWGWLLAYISAAQTAGLGVGNASLLTFVAIASGALGCISGGWMADRVGRCLTSALAMAVSGGCAVLIGFLYSGPVTLFVVVALIWGFSTIADSAQFSAAVTEISDPTLIGANLAFQMGIGFAITIVAVWLIPQIVEFIGGWQWAFSVLAIGPALGIWSMLALRRHPDAIKIANGRR</sequence>
<dbReference type="OrthoDB" id="9781976at2"/>
<dbReference type="PROSITE" id="PS50850">
    <property type="entry name" value="MFS"/>
    <property type="match status" value="1"/>
</dbReference>
<feature type="transmembrane region" description="Helical" evidence="4">
    <location>
        <begin position="132"/>
        <end position="151"/>
    </location>
</feature>
<dbReference type="PANTHER" id="PTHR23521:SF3">
    <property type="entry name" value="MFS TRANSPORTER"/>
    <property type="match status" value="1"/>
</dbReference>
<evidence type="ECO:0000313" key="6">
    <source>
        <dbReference type="EMBL" id="RUM99483.1"/>
    </source>
</evidence>
<evidence type="ECO:0000259" key="5">
    <source>
        <dbReference type="PROSITE" id="PS50850"/>
    </source>
</evidence>
<dbReference type="AlphaFoldDB" id="A0A432VBK7"/>
<dbReference type="InterPro" id="IPR011701">
    <property type="entry name" value="MFS"/>
</dbReference>
<feature type="transmembrane region" description="Helical" evidence="4">
    <location>
        <begin position="45"/>
        <end position="68"/>
    </location>
</feature>